<evidence type="ECO:0000313" key="1">
    <source>
        <dbReference type="EMBL" id="KAF8875400.1"/>
    </source>
</evidence>
<organism evidence="1 2">
    <name type="scientific">Gymnopilus junonius</name>
    <name type="common">Spectacular rustgill mushroom</name>
    <name type="synonym">Gymnopilus spectabilis subsp. junonius</name>
    <dbReference type="NCBI Taxonomy" id="109634"/>
    <lineage>
        <taxon>Eukaryota</taxon>
        <taxon>Fungi</taxon>
        <taxon>Dikarya</taxon>
        <taxon>Basidiomycota</taxon>
        <taxon>Agaricomycotina</taxon>
        <taxon>Agaricomycetes</taxon>
        <taxon>Agaricomycetidae</taxon>
        <taxon>Agaricales</taxon>
        <taxon>Agaricineae</taxon>
        <taxon>Hymenogastraceae</taxon>
        <taxon>Gymnopilus</taxon>
    </lineage>
</organism>
<protein>
    <submittedName>
        <fullName evidence="1">Uncharacterized protein</fullName>
    </submittedName>
</protein>
<dbReference type="Proteomes" id="UP000724874">
    <property type="component" value="Unassembled WGS sequence"/>
</dbReference>
<gene>
    <name evidence="1" type="ORF">CPB84DRAFT_1796488</name>
</gene>
<dbReference type="EMBL" id="JADNYJ010000197">
    <property type="protein sequence ID" value="KAF8875400.1"/>
    <property type="molecule type" value="Genomic_DNA"/>
</dbReference>
<name>A0A9P5NBS5_GYMJU</name>
<comment type="caution">
    <text evidence="1">The sequence shown here is derived from an EMBL/GenBank/DDBJ whole genome shotgun (WGS) entry which is preliminary data.</text>
</comment>
<dbReference type="OrthoDB" id="10444644at2759"/>
<accession>A0A9P5NBS5</accession>
<evidence type="ECO:0000313" key="2">
    <source>
        <dbReference type="Proteomes" id="UP000724874"/>
    </source>
</evidence>
<dbReference type="AlphaFoldDB" id="A0A9P5NBS5"/>
<proteinExistence type="predicted"/>
<keyword evidence="2" id="KW-1185">Reference proteome</keyword>
<sequence>MSDEHCTAKLCEPRETCHLLLDSGDYKAFDLYFNPVKKKYLVKCDLCTQFLVLDAHKSTLKLAKHRGQTRDCKKEMWKQEKAHMSPFELYSKQNLLKDDSPSDPESVTLLQSAVDLSHQEIRDTGGWNEG</sequence>
<reference evidence="1" key="1">
    <citation type="submission" date="2020-11" db="EMBL/GenBank/DDBJ databases">
        <authorList>
            <consortium name="DOE Joint Genome Institute"/>
            <person name="Ahrendt S."/>
            <person name="Riley R."/>
            <person name="Andreopoulos W."/>
            <person name="LaButti K."/>
            <person name="Pangilinan J."/>
            <person name="Ruiz-duenas F.J."/>
            <person name="Barrasa J.M."/>
            <person name="Sanchez-Garcia M."/>
            <person name="Camarero S."/>
            <person name="Miyauchi S."/>
            <person name="Serrano A."/>
            <person name="Linde D."/>
            <person name="Babiker R."/>
            <person name="Drula E."/>
            <person name="Ayuso-Fernandez I."/>
            <person name="Pacheco R."/>
            <person name="Padilla G."/>
            <person name="Ferreira P."/>
            <person name="Barriuso J."/>
            <person name="Kellner H."/>
            <person name="Castanera R."/>
            <person name="Alfaro M."/>
            <person name="Ramirez L."/>
            <person name="Pisabarro A.G."/>
            <person name="Kuo A."/>
            <person name="Tritt A."/>
            <person name="Lipzen A."/>
            <person name="He G."/>
            <person name="Yan M."/>
            <person name="Ng V."/>
            <person name="Cullen D."/>
            <person name="Martin F."/>
            <person name="Rosso M.-N."/>
            <person name="Henrissat B."/>
            <person name="Hibbett D."/>
            <person name="Martinez A.T."/>
            <person name="Grigoriev I.V."/>
        </authorList>
    </citation>
    <scope>NUCLEOTIDE SEQUENCE</scope>
    <source>
        <strain evidence="1">AH 44721</strain>
    </source>
</reference>